<dbReference type="Pfam" id="PF01966">
    <property type="entry name" value="HD"/>
    <property type="match status" value="1"/>
</dbReference>
<keyword evidence="8" id="KW-0067">ATP-binding</keyword>
<evidence type="ECO:0000256" key="10">
    <source>
        <dbReference type="ARBA" id="ARBA00022884"/>
    </source>
</evidence>
<dbReference type="Gene3D" id="1.10.3090.10">
    <property type="entry name" value="cca-adding enzyme, domain 2"/>
    <property type="match status" value="1"/>
</dbReference>
<evidence type="ECO:0000256" key="2">
    <source>
        <dbReference type="ARBA" id="ARBA00022679"/>
    </source>
</evidence>
<evidence type="ECO:0000256" key="3">
    <source>
        <dbReference type="ARBA" id="ARBA00022694"/>
    </source>
</evidence>
<evidence type="ECO:0000313" key="12">
    <source>
        <dbReference type="EMBL" id="MFB8891620.1"/>
    </source>
</evidence>
<sequence>MLNMAEGVARLGALAASPVVSALADAFERAGFELAIVGGPVRDALLGRATNDLDFTTNARPDDILRVVEPLATATWDIGRAFGTIGAKVRGEQIEITTYRADSYDGLTRKPTVEFGDTLEQDLARRDFTVNAMALRVPGPSLVDPTGGVEDLVATTLRTPSDPAVSFGDDPLRMLRAARFASQLGFSLDPATEQAMTELRETLSIVSPERVQGELVKLLRTDDPARGIRLLVDTGLMQLVLPEVPALRLEIDEHHHHKDVYEHSLTVLRQAIELEHERHPGAEPDVVLRLAALLHDIGKPATRKLEPGGGVSFHHHDLKGARMARKRLQALRFDSDTISSVSRLVELHLRFFGYSEGAWTDSAVRRYVRDAGDELERLHILTRADVTTRNKRKAARLKSAYDDIERRIDELAAAEELGAMRPELDGNRIQEILGIRPGREVGEAYRFLLDIRLDEGMIGEDAAEQRLREWWAARSDG</sequence>
<keyword evidence="5" id="KW-0479">Metal-binding</keyword>
<evidence type="ECO:0000259" key="11">
    <source>
        <dbReference type="SMART" id="SM00471"/>
    </source>
</evidence>
<name>A0ABV5ENV7_9MICO</name>
<dbReference type="InterPro" id="IPR003607">
    <property type="entry name" value="HD/PDEase_dom"/>
</dbReference>
<gene>
    <name evidence="12" type="ORF">AB7P39_02045</name>
</gene>
<dbReference type="SUPFAM" id="SSF81891">
    <property type="entry name" value="Poly A polymerase C-terminal region-like"/>
    <property type="match status" value="1"/>
</dbReference>
<proteinExistence type="predicted"/>
<keyword evidence="9" id="KW-0460">Magnesium</keyword>
<dbReference type="RefSeq" id="WP_282501744.1">
    <property type="nucleotide sequence ID" value="NZ_JBHLHV010000001.1"/>
</dbReference>
<dbReference type="Proteomes" id="UP001589643">
    <property type="component" value="Unassembled WGS sequence"/>
</dbReference>
<comment type="caution">
    <text evidence="12">The sequence shown here is derived from an EMBL/GenBank/DDBJ whole genome shotgun (WGS) entry which is preliminary data.</text>
</comment>
<evidence type="ECO:0000256" key="7">
    <source>
        <dbReference type="ARBA" id="ARBA00022800"/>
    </source>
</evidence>
<dbReference type="InterPro" id="IPR043519">
    <property type="entry name" value="NT_sf"/>
</dbReference>
<keyword evidence="4 12" id="KW-0548">Nucleotidyltransferase</keyword>
<keyword evidence="10" id="KW-0694">RNA-binding</keyword>
<evidence type="ECO:0000256" key="6">
    <source>
        <dbReference type="ARBA" id="ARBA00022741"/>
    </source>
</evidence>
<comment type="cofactor">
    <cofactor evidence="1">
        <name>Mg(2+)</name>
        <dbReference type="ChEBI" id="CHEBI:18420"/>
    </cofactor>
</comment>
<dbReference type="PANTHER" id="PTHR47545">
    <property type="entry name" value="MULTIFUNCTIONAL CCA PROTEIN"/>
    <property type="match status" value="1"/>
</dbReference>
<reference evidence="12 13" key="1">
    <citation type="submission" date="2024-08" db="EMBL/GenBank/DDBJ databases">
        <title>Heavy metals resistant antinobacteria isolated from wastewater.</title>
        <authorList>
            <person name="Roman Ponce B."/>
            <person name="Blanco Mercado M.A."/>
            <person name="Avila Aldana I.N."/>
            <person name="Morales Arrieta S."/>
        </authorList>
    </citation>
    <scope>NUCLEOTIDE SEQUENCE [LARGE SCALE GENOMIC DNA]</scope>
    <source>
        <strain evidence="13">sma-1</strain>
    </source>
</reference>
<dbReference type="InterPro" id="IPR006674">
    <property type="entry name" value="HD_domain"/>
</dbReference>
<dbReference type="NCBIfam" id="TIGR00277">
    <property type="entry name" value="HDIG"/>
    <property type="match status" value="1"/>
</dbReference>
<dbReference type="EC" id="2.7.7.72" evidence="12"/>
<keyword evidence="7" id="KW-0692">RNA repair</keyword>
<dbReference type="SUPFAM" id="SSF81301">
    <property type="entry name" value="Nucleotidyltransferase"/>
    <property type="match status" value="1"/>
</dbReference>
<keyword evidence="3" id="KW-0819">tRNA processing</keyword>
<keyword evidence="6" id="KW-0547">Nucleotide-binding</keyword>
<dbReference type="GO" id="GO:0004810">
    <property type="term" value="F:CCA tRNA nucleotidyltransferase activity"/>
    <property type="evidence" value="ECO:0007669"/>
    <property type="project" value="UniProtKB-EC"/>
</dbReference>
<organism evidence="12 13">
    <name type="scientific">Microbacterium plantarum</name>
    <dbReference type="NCBI Taxonomy" id="1816425"/>
    <lineage>
        <taxon>Bacteria</taxon>
        <taxon>Bacillati</taxon>
        <taxon>Actinomycetota</taxon>
        <taxon>Actinomycetes</taxon>
        <taxon>Micrococcales</taxon>
        <taxon>Microbacteriaceae</taxon>
        <taxon>Microbacterium</taxon>
    </lineage>
</organism>
<evidence type="ECO:0000256" key="4">
    <source>
        <dbReference type="ARBA" id="ARBA00022695"/>
    </source>
</evidence>
<evidence type="ECO:0000313" key="13">
    <source>
        <dbReference type="Proteomes" id="UP001589643"/>
    </source>
</evidence>
<dbReference type="InterPro" id="IPR006675">
    <property type="entry name" value="HDIG_dom"/>
</dbReference>
<dbReference type="CDD" id="cd00077">
    <property type="entry name" value="HDc"/>
    <property type="match status" value="1"/>
</dbReference>
<dbReference type="PANTHER" id="PTHR47545:SF1">
    <property type="entry name" value="MULTIFUNCTIONAL CCA PROTEIN"/>
    <property type="match status" value="1"/>
</dbReference>
<dbReference type="Pfam" id="PF12627">
    <property type="entry name" value="PolyA_pol_RNAbd"/>
    <property type="match status" value="1"/>
</dbReference>
<dbReference type="InterPro" id="IPR014065">
    <property type="entry name" value="tRNA_adenylyltransferase"/>
</dbReference>
<dbReference type="InterPro" id="IPR032828">
    <property type="entry name" value="PolyA_RNA-bd"/>
</dbReference>
<evidence type="ECO:0000256" key="1">
    <source>
        <dbReference type="ARBA" id="ARBA00001946"/>
    </source>
</evidence>
<dbReference type="SMART" id="SM00471">
    <property type="entry name" value="HDc"/>
    <property type="match status" value="1"/>
</dbReference>
<dbReference type="Gene3D" id="3.30.460.10">
    <property type="entry name" value="Beta Polymerase, domain 2"/>
    <property type="match status" value="1"/>
</dbReference>
<evidence type="ECO:0000256" key="8">
    <source>
        <dbReference type="ARBA" id="ARBA00022840"/>
    </source>
</evidence>
<evidence type="ECO:0000256" key="9">
    <source>
        <dbReference type="ARBA" id="ARBA00022842"/>
    </source>
</evidence>
<evidence type="ECO:0000256" key="5">
    <source>
        <dbReference type="ARBA" id="ARBA00022723"/>
    </source>
</evidence>
<accession>A0ABV5ENV7</accession>
<dbReference type="EMBL" id="JBHLHV010000001">
    <property type="protein sequence ID" value="MFB8891620.1"/>
    <property type="molecule type" value="Genomic_DNA"/>
</dbReference>
<keyword evidence="2 12" id="KW-0808">Transferase</keyword>
<feature type="domain" description="HD/PDEase" evidence="11">
    <location>
        <begin position="256"/>
        <end position="399"/>
    </location>
</feature>
<dbReference type="NCBIfam" id="TIGR02692">
    <property type="entry name" value="tRNA_CCA_actino"/>
    <property type="match status" value="1"/>
</dbReference>
<dbReference type="CDD" id="cd05398">
    <property type="entry name" value="NT_ClassII-CCAase"/>
    <property type="match status" value="1"/>
</dbReference>
<dbReference type="InterPro" id="IPR050124">
    <property type="entry name" value="tRNA_CCA-adding_enzyme"/>
</dbReference>
<keyword evidence="13" id="KW-1185">Reference proteome</keyword>
<protein>
    <submittedName>
        <fullName evidence="12">CCA tRNA nucleotidyltransferase</fullName>
        <ecNumber evidence="12">2.7.7.72</ecNumber>
    </submittedName>
</protein>
<dbReference type="InterPro" id="IPR002646">
    <property type="entry name" value="PolA_pol_head_dom"/>
</dbReference>
<dbReference type="Pfam" id="PF01743">
    <property type="entry name" value="PolyA_pol"/>
    <property type="match status" value="1"/>
</dbReference>